<accession>A0A6A4PP00</accession>
<keyword evidence="2" id="KW-1185">Reference proteome</keyword>
<evidence type="ECO:0000313" key="1">
    <source>
        <dbReference type="EMBL" id="KAE9603335.1"/>
    </source>
</evidence>
<comment type="caution">
    <text evidence="1">The sequence shown here is derived from an EMBL/GenBank/DDBJ whole genome shotgun (WGS) entry which is preliminary data.</text>
</comment>
<proteinExistence type="predicted"/>
<sequence length="107" mass="12308">MISEHNYSFDCFCLCILLFQDSTNNHHSHAWTMKKSSMRSNKYIVAESGVAAWICHHHSYLQEKHVQELSWCMHGVLVLLMVTLFFEITTSFSTTFTSILDSSICIG</sequence>
<protein>
    <submittedName>
        <fullName evidence="1">Uncharacterized protein</fullName>
    </submittedName>
</protein>
<name>A0A6A4PP00_LUPAL</name>
<gene>
    <name evidence="1" type="ORF">Lalb_Chr12g0209431</name>
</gene>
<dbReference type="Proteomes" id="UP000447434">
    <property type="component" value="Chromosome 12"/>
</dbReference>
<dbReference type="AlphaFoldDB" id="A0A6A4PP00"/>
<dbReference type="EMBL" id="WOCE01000012">
    <property type="protein sequence ID" value="KAE9603335.1"/>
    <property type="molecule type" value="Genomic_DNA"/>
</dbReference>
<reference evidence="2" key="1">
    <citation type="journal article" date="2020" name="Nat. Commun.">
        <title>Genome sequence of the cluster root forming white lupin.</title>
        <authorList>
            <person name="Hufnagel B."/>
            <person name="Marques A."/>
            <person name="Soriano A."/>
            <person name="Marques L."/>
            <person name="Divol F."/>
            <person name="Doumas P."/>
            <person name="Sallet E."/>
            <person name="Mancinotti D."/>
            <person name="Carrere S."/>
            <person name="Marande W."/>
            <person name="Arribat S."/>
            <person name="Keller J."/>
            <person name="Huneau C."/>
            <person name="Blein T."/>
            <person name="Aime D."/>
            <person name="Laguerre M."/>
            <person name="Taylor J."/>
            <person name="Schubert V."/>
            <person name="Nelson M."/>
            <person name="Geu-Flores F."/>
            <person name="Crespi M."/>
            <person name="Gallardo-Guerrero K."/>
            <person name="Delaux P.-M."/>
            <person name="Salse J."/>
            <person name="Berges H."/>
            <person name="Guyot R."/>
            <person name="Gouzy J."/>
            <person name="Peret B."/>
        </authorList>
    </citation>
    <scope>NUCLEOTIDE SEQUENCE [LARGE SCALE GENOMIC DNA]</scope>
    <source>
        <strain evidence="2">cv. Amiga</strain>
    </source>
</reference>
<organism evidence="1 2">
    <name type="scientific">Lupinus albus</name>
    <name type="common">White lupine</name>
    <name type="synonym">Lupinus termis</name>
    <dbReference type="NCBI Taxonomy" id="3870"/>
    <lineage>
        <taxon>Eukaryota</taxon>
        <taxon>Viridiplantae</taxon>
        <taxon>Streptophyta</taxon>
        <taxon>Embryophyta</taxon>
        <taxon>Tracheophyta</taxon>
        <taxon>Spermatophyta</taxon>
        <taxon>Magnoliopsida</taxon>
        <taxon>eudicotyledons</taxon>
        <taxon>Gunneridae</taxon>
        <taxon>Pentapetalae</taxon>
        <taxon>rosids</taxon>
        <taxon>fabids</taxon>
        <taxon>Fabales</taxon>
        <taxon>Fabaceae</taxon>
        <taxon>Papilionoideae</taxon>
        <taxon>50 kb inversion clade</taxon>
        <taxon>genistoids sensu lato</taxon>
        <taxon>core genistoids</taxon>
        <taxon>Genisteae</taxon>
        <taxon>Lupinus</taxon>
    </lineage>
</organism>
<evidence type="ECO:0000313" key="2">
    <source>
        <dbReference type="Proteomes" id="UP000447434"/>
    </source>
</evidence>